<feature type="compositionally biased region" description="Polar residues" evidence="1">
    <location>
        <begin position="31"/>
        <end position="47"/>
    </location>
</feature>
<gene>
    <name evidence="2" type="ORF">TWF696_004327</name>
</gene>
<organism evidence="2 3">
    <name type="scientific">Orbilia brochopaga</name>
    <dbReference type="NCBI Taxonomy" id="3140254"/>
    <lineage>
        <taxon>Eukaryota</taxon>
        <taxon>Fungi</taxon>
        <taxon>Dikarya</taxon>
        <taxon>Ascomycota</taxon>
        <taxon>Pezizomycotina</taxon>
        <taxon>Orbiliomycetes</taxon>
        <taxon>Orbiliales</taxon>
        <taxon>Orbiliaceae</taxon>
        <taxon>Orbilia</taxon>
    </lineage>
</organism>
<feature type="region of interest" description="Disordered" evidence="1">
    <location>
        <begin position="141"/>
        <end position="180"/>
    </location>
</feature>
<reference evidence="2 3" key="1">
    <citation type="submission" date="2019-10" db="EMBL/GenBank/DDBJ databases">
        <authorList>
            <person name="Palmer J.M."/>
        </authorList>
    </citation>
    <scope>NUCLEOTIDE SEQUENCE [LARGE SCALE GENOMIC DNA]</scope>
    <source>
        <strain evidence="2 3">TWF696</strain>
    </source>
</reference>
<sequence>MQRQSAAPSSRQGQEGHPGKPGRFDAPHTPPNSLSSGQHAATDNAPAQVSLPKGAQKVSSLIEIWSHRGEASVPSPTVAPRRNGPKFVPKTVVRQKLVELNKASARPSNLVRDRIAAFTKLSEADKTSARDACLFALQRATARADDKRPSPSSTSSSNSGSVRQNCVAQESGDNSPVDLERPALKIDAPAADLDATDPAPAHLVADPVAVAERNVRLPTEFPDLAPEIISPVPTRHATTPAITLLKSRRNSGSTAGSGSPSGESCSALAVPNSATVPESQRLFRELTQMTMTASAVRHYHDWHSTLPTVERHPRVRAPTFFQRTSGLSVGVGSIPPLDDDALSTGTATVFGTRRFRQAPQERATEVRSACRVPRRLASDTHWRKDGGRVPTSAVASPATIRRGDSFASDPNRSQRLPPFRKTSSALPIAKYYVNDYAGAPIPERTVSPSPTISTIGTDRAFPGPSSGYDGAGGDRQFNSGLREGRFQTYLARLRKSTILRGPAPSRSRLVRVPGYAEGLAGVQTRAPLRAPRQMARLPRPKTRSPPNMLRKSRPASSSTQKEKEEEEEEKKPRAASDPTFPRIPKLRGRLLDEETTLWMDAEWPLSNRASSY</sequence>
<feature type="compositionally biased region" description="Polar residues" evidence="1">
    <location>
        <begin position="1"/>
        <end position="13"/>
    </location>
</feature>
<dbReference type="Proteomes" id="UP001375240">
    <property type="component" value="Unassembled WGS sequence"/>
</dbReference>
<feature type="region of interest" description="Disordered" evidence="1">
    <location>
        <begin position="523"/>
        <end position="588"/>
    </location>
</feature>
<feature type="region of interest" description="Disordered" evidence="1">
    <location>
        <begin position="246"/>
        <end position="272"/>
    </location>
</feature>
<evidence type="ECO:0000256" key="1">
    <source>
        <dbReference type="SAM" id="MobiDB-lite"/>
    </source>
</evidence>
<comment type="caution">
    <text evidence="2">The sequence shown here is derived from an EMBL/GenBank/DDBJ whole genome shotgun (WGS) entry which is preliminary data.</text>
</comment>
<feature type="compositionally biased region" description="Low complexity" evidence="1">
    <location>
        <begin position="251"/>
        <end position="264"/>
    </location>
</feature>
<dbReference type="EMBL" id="JAVHNQ010000002">
    <property type="protein sequence ID" value="KAK6355210.1"/>
    <property type="molecule type" value="Genomic_DNA"/>
</dbReference>
<evidence type="ECO:0000313" key="3">
    <source>
        <dbReference type="Proteomes" id="UP001375240"/>
    </source>
</evidence>
<dbReference type="AlphaFoldDB" id="A0AAV9V885"/>
<feature type="compositionally biased region" description="Polar residues" evidence="1">
    <location>
        <begin position="162"/>
        <end position="174"/>
    </location>
</feature>
<feature type="compositionally biased region" description="Low complexity" evidence="1">
    <location>
        <begin position="150"/>
        <end position="161"/>
    </location>
</feature>
<protein>
    <submittedName>
        <fullName evidence="2">Uncharacterized protein</fullName>
    </submittedName>
</protein>
<name>A0AAV9V885_9PEZI</name>
<feature type="region of interest" description="Disordered" evidence="1">
    <location>
        <begin position="444"/>
        <end position="472"/>
    </location>
</feature>
<accession>A0AAV9V885</accession>
<feature type="compositionally biased region" description="Polar residues" evidence="1">
    <location>
        <begin position="446"/>
        <end position="456"/>
    </location>
</feature>
<feature type="region of interest" description="Disordered" evidence="1">
    <location>
        <begin position="1"/>
        <end position="87"/>
    </location>
</feature>
<keyword evidence="3" id="KW-1185">Reference proteome</keyword>
<proteinExistence type="predicted"/>
<evidence type="ECO:0000313" key="2">
    <source>
        <dbReference type="EMBL" id="KAK6355210.1"/>
    </source>
</evidence>